<gene>
    <name evidence="5" type="ORF">H9Q16_20185</name>
</gene>
<feature type="signal peptide" evidence="4">
    <location>
        <begin position="1"/>
        <end position="20"/>
    </location>
</feature>
<dbReference type="InterPro" id="IPR018389">
    <property type="entry name" value="DctP_fam"/>
</dbReference>
<comment type="caution">
    <text evidence="5">The sequence shown here is derived from an EMBL/GenBank/DDBJ whole genome shotgun (WGS) entry which is preliminary data.</text>
</comment>
<dbReference type="EMBL" id="JACTAG010000006">
    <property type="protein sequence ID" value="MBD3666256.1"/>
    <property type="molecule type" value="Genomic_DNA"/>
</dbReference>
<keyword evidence="6" id="KW-1185">Reference proteome</keyword>
<protein>
    <submittedName>
        <fullName evidence="5">TRAP transporter substrate-binding protein</fullName>
    </submittedName>
</protein>
<dbReference type="GO" id="GO:0055085">
    <property type="term" value="P:transmembrane transport"/>
    <property type="evidence" value="ECO:0007669"/>
    <property type="project" value="InterPro"/>
</dbReference>
<proteinExistence type="predicted"/>
<comment type="subcellular location">
    <subcellularLocation>
        <location evidence="1">Periplasm</location>
    </subcellularLocation>
</comment>
<feature type="chain" id="PRO_5037394096" evidence="4">
    <location>
        <begin position="21"/>
        <end position="346"/>
    </location>
</feature>
<dbReference type="Proteomes" id="UP000635142">
    <property type="component" value="Unassembled WGS sequence"/>
</dbReference>
<dbReference type="PANTHER" id="PTHR33376">
    <property type="match status" value="1"/>
</dbReference>
<dbReference type="CDD" id="cd13602">
    <property type="entry name" value="PBP2_TRAP_BpDctp6_7"/>
    <property type="match status" value="1"/>
</dbReference>
<dbReference type="Pfam" id="PF03480">
    <property type="entry name" value="DctP"/>
    <property type="match status" value="1"/>
</dbReference>
<evidence type="ECO:0000256" key="2">
    <source>
        <dbReference type="ARBA" id="ARBA00022729"/>
    </source>
</evidence>
<accession>A0A927DBJ5</accession>
<evidence type="ECO:0000256" key="3">
    <source>
        <dbReference type="ARBA" id="ARBA00022764"/>
    </source>
</evidence>
<dbReference type="AlphaFoldDB" id="A0A927DBJ5"/>
<evidence type="ECO:0000313" key="6">
    <source>
        <dbReference type="Proteomes" id="UP000635142"/>
    </source>
</evidence>
<evidence type="ECO:0000256" key="4">
    <source>
        <dbReference type="SAM" id="SignalP"/>
    </source>
</evidence>
<name>A0A927DBJ5_9RHOB</name>
<keyword evidence="2 4" id="KW-0732">Signal</keyword>
<evidence type="ECO:0000256" key="1">
    <source>
        <dbReference type="ARBA" id="ARBA00004418"/>
    </source>
</evidence>
<dbReference type="InterPro" id="IPR038404">
    <property type="entry name" value="TRAP_DctP_sf"/>
</dbReference>
<organism evidence="5 6">
    <name type="scientific">Sulfitobacter aestuariivivens</name>
    <dbReference type="NCBI Taxonomy" id="2766981"/>
    <lineage>
        <taxon>Bacteria</taxon>
        <taxon>Pseudomonadati</taxon>
        <taxon>Pseudomonadota</taxon>
        <taxon>Alphaproteobacteria</taxon>
        <taxon>Rhodobacterales</taxon>
        <taxon>Roseobacteraceae</taxon>
        <taxon>Sulfitobacter</taxon>
    </lineage>
</organism>
<dbReference type="Gene3D" id="3.40.190.170">
    <property type="entry name" value="Bacterial extracellular solute-binding protein, family 7"/>
    <property type="match status" value="1"/>
</dbReference>
<dbReference type="PANTHER" id="PTHR33376:SF4">
    <property type="entry name" value="SIALIC ACID-BINDING PERIPLASMIC PROTEIN SIAP"/>
    <property type="match status" value="1"/>
</dbReference>
<keyword evidence="3" id="KW-0574">Periplasm</keyword>
<dbReference type="NCBIfam" id="NF037995">
    <property type="entry name" value="TRAP_S1"/>
    <property type="match status" value="1"/>
</dbReference>
<evidence type="ECO:0000313" key="5">
    <source>
        <dbReference type="EMBL" id="MBD3666256.1"/>
    </source>
</evidence>
<reference evidence="5" key="1">
    <citation type="submission" date="2020-08" db="EMBL/GenBank/DDBJ databases">
        <title>Sulfitobacter aestuariivivens sp. nov., isolated from a tidal flat.</title>
        <authorList>
            <person name="Park S."/>
            <person name="Yoon J.-H."/>
        </authorList>
    </citation>
    <scope>NUCLEOTIDE SEQUENCE</scope>
    <source>
        <strain evidence="5">TSTF-M16</strain>
    </source>
</reference>
<dbReference type="GO" id="GO:0042597">
    <property type="term" value="C:periplasmic space"/>
    <property type="evidence" value="ECO:0007669"/>
    <property type="project" value="UniProtKB-SubCell"/>
</dbReference>
<dbReference type="RefSeq" id="WP_191077287.1">
    <property type="nucleotide sequence ID" value="NZ_JACTAG010000006.1"/>
</dbReference>
<sequence>MKLPSLSALALVLTAAPLVAQDLPETKLNVVGSWGMVSMYTDFTQPFFTKTLPELSGGAITAEIRPFNELGMDGSEIIRLVEQGTLQFAETPMGYLIGDNALNGGNDLPGLASDIATARAISDAWKPVMAEEYRTAYGVELLGVYPYSAQVVYCRDALSGLSDLDGRKIRASGSAIGDFVDALGATAVSMSFGEVVQGLQTGVIDCAITGSMSGFNARWNEVATHIYELPIAWSPVVLVANGALWDSLDDSVRSFLTEQFTAFENEVWEGAGRETAEGFACNAGEAACTRDNPGSMTRVAVSEADIALRDKILRDVVLANWGEQCGAECVATWNASVGSVAGMSIE</sequence>